<evidence type="ECO:0000313" key="2">
    <source>
        <dbReference type="EMBL" id="RON38950.1"/>
    </source>
</evidence>
<dbReference type="EMBL" id="MOBQ01000056">
    <property type="protein sequence ID" value="RON38950.1"/>
    <property type="molecule type" value="Genomic_DNA"/>
</dbReference>
<proteinExistence type="predicted"/>
<gene>
    <name evidence="2" type="ORF">BK666_29565</name>
</gene>
<evidence type="ECO:0000256" key="1">
    <source>
        <dbReference type="SAM" id="SignalP"/>
    </source>
</evidence>
<keyword evidence="1" id="KW-0732">Signal</keyword>
<dbReference type="AlphaFoldDB" id="A0A423JMM3"/>
<comment type="caution">
    <text evidence="2">The sequence shown here is derived from an EMBL/GenBank/DDBJ whole genome shotgun (WGS) entry which is preliminary data.</text>
</comment>
<dbReference type="Proteomes" id="UP000285349">
    <property type="component" value="Unassembled WGS sequence"/>
</dbReference>
<accession>A0A423JMM3</accession>
<feature type="chain" id="PRO_5019365253" evidence="1">
    <location>
        <begin position="21"/>
        <end position="175"/>
    </location>
</feature>
<protein>
    <submittedName>
        <fullName evidence="2">Uncharacterized protein</fullName>
    </submittedName>
</protein>
<feature type="signal peptide" evidence="1">
    <location>
        <begin position="1"/>
        <end position="20"/>
    </location>
</feature>
<evidence type="ECO:0000313" key="3">
    <source>
        <dbReference type="Proteomes" id="UP000285349"/>
    </source>
</evidence>
<reference evidence="2 3" key="1">
    <citation type="submission" date="2016-10" db="EMBL/GenBank/DDBJ databases">
        <title>Comparative genome analysis of multiple Pseudomonas spp. focuses on biocontrol and plant growth promoting traits.</title>
        <authorList>
            <person name="Tao X.-Y."/>
            <person name="Taylor C.G."/>
        </authorList>
    </citation>
    <scope>NUCLEOTIDE SEQUENCE [LARGE SCALE GENOMIC DNA]</scope>
    <source>
        <strain evidence="2 3">37A10</strain>
    </source>
</reference>
<organism evidence="2 3">
    <name type="scientific">Pseudomonas frederiksbergensis</name>
    <dbReference type="NCBI Taxonomy" id="104087"/>
    <lineage>
        <taxon>Bacteria</taxon>
        <taxon>Pseudomonadati</taxon>
        <taxon>Pseudomonadota</taxon>
        <taxon>Gammaproteobacteria</taxon>
        <taxon>Pseudomonadales</taxon>
        <taxon>Pseudomonadaceae</taxon>
        <taxon>Pseudomonas</taxon>
    </lineage>
</organism>
<sequence>MKCVVFAAMLTCLASNSAAARDGCTLSLSPGHVAFGSSTRGALLAQTAPGETDSSFGSRTVQLRIQCPEPQPMRWQFIAPAADSQRYRWGAGTLQLKIVAARLDGAAVQWAADNGEPLATDLLRPGDRMVPWRAGAIASGAQLEIELEVEARVSDGASRVIDLTRFEGGGRFQLD</sequence>
<name>A0A423JMM3_9PSED</name>